<comment type="catalytic activity">
    <reaction evidence="1">
        <text>an N-(ADP-alpha-D-ribosyl)-thymidine in DNA + H2O = a thymidine in DNA + ADP-D-ribose</text>
        <dbReference type="Rhea" id="RHEA:71655"/>
        <dbReference type="Rhea" id="RHEA-COMP:13556"/>
        <dbReference type="Rhea" id="RHEA-COMP:18051"/>
        <dbReference type="ChEBI" id="CHEBI:15377"/>
        <dbReference type="ChEBI" id="CHEBI:57967"/>
        <dbReference type="ChEBI" id="CHEBI:137386"/>
        <dbReference type="ChEBI" id="CHEBI:191199"/>
    </reaction>
    <physiologicalReaction direction="left-to-right" evidence="1">
        <dbReference type="Rhea" id="RHEA:71656"/>
    </physiologicalReaction>
</comment>
<reference evidence="3" key="1">
    <citation type="journal article" date="2023" name="Comput. Struct. Biotechnol. J.">
        <title>Discovery of a novel marine Bacteroidetes with a rich repertoire of carbohydrate-active enzymes.</title>
        <authorList>
            <person name="Chen B."/>
            <person name="Liu G."/>
            <person name="Chen Q."/>
            <person name="Wang H."/>
            <person name="Liu L."/>
            <person name="Tang K."/>
        </authorList>
    </citation>
    <scope>NUCLEOTIDE SEQUENCE</scope>
    <source>
        <strain evidence="3">TK19036</strain>
    </source>
</reference>
<dbReference type="GO" id="GO:0140291">
    <property type="term" value="P:peptidyl-glutamate ADP-deribosylation"/>
    <property type="evidence" value="ECO:0007669"/>
    <property type="project" value="TreeGrafter"/>
</dbReference>
<dbReference type="Gene3D" id="3.40.220.10">
    <property type="entry name" value="Leucine Aminopeptidase, subunit E, domain 1"/>
    <property type="match status" value="1"/>
</dbReference>
<gene>
    <name evidence="3" type="ORF">K4G66_13305</name>
</gene>
<dbReference type="SMART" id="SM00506">
    <property type="entry name" value="A1pp"/>
    <property type="match status" value="1"/>
</dbReference>
<dbReference type="InterPro" id="IPR043472">
    <property type="entry name" value="Macro_dom-like"/>
</dbReference>
<dbReference type="PROSITE" id="PS51154">
    <property type="entry name" value="MACRO"/>
    <property type="match status" value="1"/>
</dbReference>
<evidence type="ECO:0000313" key="3">
    <source>
        <dbReference type="EMBL" id="WKN39669.1"/>
    </source>
</evidence>
<dbReference type="AlphaFoldDB" id="A0AA49JHU7"/>
<dbReference type="InterPro" id="IPR002589">
    <property type="entry name" value="Macro_dom"/>
</dbReference>
<dbReference type="SUPFAM" id="SSF52949">
    <property type="entry name" value="Macro domain-like"/>
    <property type="match status" value="1"/>
</dbReference>
<dbReference type="PANTHER" id="PTHR12521:SF0">
    <property type="entry name" value="ADP-RIBOSE GLYCOHYDROLASE OARD1"/>
    <property type="match status" value="1"/>
</dbReference>
<sequence length="152" mass="16628">MKKVKGDLIALALEGEFDVIVHGCNCQCVMGKGIAKTIKTRFPAAYQADLKTKKGDRDKLGTISFATVDSAEQKLTIVNAYTQFDWRGKGSKVDYEAIKSCFTRIKDKFSGLRIGYPAIGAGLAGGDWNRIAATIDEVLKGEDHTFVEFEKG</sequence>
<name>A0AA49JHU7_9BACT</name>
<dbReference type="InterPro" id="IPR050892">
    <property type="entry name" value="ADP-ribose_metab_enzymes"/>
</dbReference>
<dbReference type="PANTHER" id="PTHR12521">
    <property type="entry name" value="PROTEIN C6ORF130"/>
    <property type="match status" value="1"/>
</dbReference>
<reference evidence="3" key="2">
    <citation type="journal article" date="2024" name="Antonie Van Leeuwenhoek">
        <title>Roseihalotalea indica gen. nov., sp. nov., a halophilic Bacteroidetes from mesopelagic Southwest Indian Ocean with higher carbohydrate metabolic potential.</title>
        <authorList>
            <person name="Chen B."/>
            <person name="Zhang M."/>
            <person name="Lin D."/>
            <person name="Ye J."/>
            <person name="Tang K."/>
        </authorList>
    </citation>
    <scope>NUCLEOTIDE SEQUENCE</scope>
    <source>
        <strain evidence="3">TK19036</strain>
    </source>
</reference>
<feature type="domain" description="Macro" evidence="2">
    <location>
        <begin position="1"/>
        <end position="152"/>
    </location>
</feature>
<accession>A0AA49JHU7</accession>
<dbReference type="Pfam" id="PF01661">
    <property type="entry name" value="Macro"/>
    <property type="match status" value="1"/>
</dbReference>
<protein>
    <submittedName>
        <fullName evidence="3">Macro domain-containing protein</fullName>
    </submittedName>
</protein>
<organism evidence="3">
    <name type="scientific">Roseihalotalea indica</name>
    <dbReference type="NCBI Taxonomy" id="2867963"/>
    <lineage>
        <taxon>Bacteria</taxon>
        <taxon>Pseudomonadati</taxon>
        <taxon>Bacteroidota</taxon>
        <taxon>Cytophagia</taxon>
        <taxon>Cytophagales</taxon>
        <taxon>Catalimonadaceae</taxon>
        <taxon>Roseihalotalea</taxon>
    </lineage>
</organism>
<evidence type="ECO:0000259" key="2">
    <source>
        <dbReference type="PROSITE" id="PS51154"/>
    </source>
</evidence>
<evidence type="ECO:0000256" key="1">
    <source>
        <dbReference type="ARBA" id="ARBA00035885"/>
    </source>
</evidence>
<proteinExistence type="predicted"/>
<dbReference type="EMBL" id="CP120682">
    <property type="protein sequence ID" value="WKN39669.1"/>
    <property type="molecule type" value="Genomic_DNA"/>
</dbReference>